<dbReference type="Gene3D" id="3.40.190.290">
    <property type="match status" value="1"/>
</dbReference>
<proteinExistence type="inferred from homology"/>
<dbReference type="CDD" id="cd08422">
    <property type="entry name" value="PBP2_CrgA_like"/>
    <property type="match status" value="1"/>
</dbReference>
<dbReference type="STRING" id="1122213.GCA_000423365_00701"/>
<dbReference type="EMBL" id="CP021330">
    <property type="protein sequence ID" value="AVX05517.1"/>
    <property type="molecule type" value="Genomic_DNA"/>
</dbReference>
<evidence type="ECO:0000256" key="2">
    <source>
        <dbReference type="ARBA" id="ARBA00023015"/>
    </source>
</evidence>
<dbReference type="Proteomes" id="UP000258927">
    <property type="component" value="Chromosome"/>
</dbReference>
<dbReference type="InterPro" id="IPR005119">
    <property type="entry name" value="LysR_subst-bd"/>
</dbReference>
<dbReference type="GO" id="GO:0003677">
    <property type="term" value="F:DNA binding"/>
    <property type="evidence" value="ECO:0007669"/>
    <property type="project" value="UniProtKB-KW"/>
</dbReference>
<keyword evidence="7" id="KW-1185">Reference proteome</keyword>
<dbReference type="FunFam" id="1.10.10.10:FF:000001">
    <property type="entry name" value="LysR family transcriptional regulator"/>
    <property type="match status" value="1"/>
</dbReference>
<evidence type="ECO:0000256" key="1">
    <source>
        <dbReference type="ARBA" id="ARBA00009437"/>
    </source>
</evidence>
<gene>
    <name evidence="6" type="ORF">MXMO3_03010</name>
</gene>
<evidence type="ECO:0000256" key="4">
    <source>
        <dbReference type="ARBA" id="ARBA00023163"/>
    </source>
</evidence>
<dbReference type="AlphaFoldDB" id="A0A2R4MHF7"/>
<dbReference type="PANTHER" id="PTHR30537">
    <property type="entry name" value="HTH-TYPE TRANSCRIPTIONAL REGULATOR"/>
    <property type="match status" value="1"/>
</dbReference>
<sequence>MSHLDEMRTFVAVADAQSLTGAAGTLNIALSAVSRRLKELERRLGTTLILRSTRSINLTAAGEDYLWRCRRILDDIQEAESAVSQGAKKLMGRIRMAAPLTFSTQHLGPILLDFMVQHPEVNIDLDLNDRRVDLIGEGFDLTIRIGQLSDSGLIAKRLTTIRRVPCAAPALLAAYGQPEKPEDLAELPILTYRSTRNHLTWPFTRPDGTSGVVKLSSRMAVNNGDMLRMAAEKGLGVVLEPTFITHQAIASGTLVPLFADHQWSDYAAYALFAQNRNIPRRVRSLIDFIAEELSPEPAWDRHISFT</sequence>
<dbReference type="SUPFAM" id="SSF46785">
    <property type="entry name" value="Winged helix' DNA-binding domain"/>
    <property type="match status" value="1"/>
</dbReference>
<dbReference type="GO" id="GO:0003700">
    <property type="term" value="F:DNA-binding transcription factor activity"/>
    <property type="evidence" value="ECO:0007669"/>
    <property type="project" value="InterPro"/>
</dbReference>
<dbReference type="PANTHER" id="PTHR30537:SF5">
    <property type="entry name" value="HTH-TYPE TRANSCRIPTIONAL ACTIVATOR TTDR-RELATED"/>
    <property type="match status" value="1"/>
</dbReference>
<name>A0A2R4MHF7_9HYPH</name>
<evidence type="ECO:0000313" key="7">
    <source>
        <dbReference type="Proteomes" id="UP000258927"/>
    </source>
</evidence>
<organism evidence="6 7">
    <name type="scientific">Maritalea myrionectae</name>
    <dbReference type="NCBI Taxonomy" id="454601"/>
    <lineage>
        <taxon>Bacteria</taxon>
        <taxon>Pseudomonadati</taxon>
        <taxon>Pseudomonadota</taxon>
        <taxon>Alphaproteobacteria</taxon>
        <taxon>Hyphomicrobiales</taxon>
        <taxon>Devosiaceae</taxon>
        <taxon>Maritalea</taxon>
    </lineage>
</organism>
<reference evidence="6 7" key="1">
    <citation type="submission" date="2017-05" db="EMBL/GenBank/DDBJ databases">
        <title>Genome Analysis of Maritalea myrionectae HL2708#5.</title>
        <authorList>
            <consortium name="Cotde Inc.-PKNU"/>
            <person name="Jang D."/>
            <person name="Oh H.-M."/>
        </authorList>
    </citation>
    <scope>NUCLEOTIDE SEQUENCE [LARGE SCALE GENOMIC DNA]</scope>
    <source>
        <strain evidence="6 7">HL2708#5</strain>
    </source>
</reference>
<dbReference type="PROSITE" id="PS50931">
    <property type="entry name" value="HTH_LYSR"/>
    <property type="match status" value="1"/>
</dbReference>
<dbReference type="InterPro" id="IPR036390">
    <property type="entry name" value="WH_DNA-bd_sf"/>
</dbReference>
<dbReference type="Gene3D" id="1.10.10.10">
    <property type="entry name" value="Winged helix-like DNA-binding domain superfamily/Winged helix DNA-binding domain"/>
    <property type="match status" value="1"/>
</dbReference>
<protein>
    <submittedName>
        <fullName evidence="6">HTH-type transcriptional regulator AbgR</fullName>
    </submittedName>
</protein>
<dbReference type="RefSeq" id="WP_162889298.1">
    <property type="nucleotide sequence ID" value="NZ_CP021330.1"/>
</dbReference>
<feature type="domain" description="HTH lysR-type" evidence="5">
    <location>
        <begin position="1"/>
        <end position="59"/>
    </location>
</feature>
<evidence type="ECO:0000256" key="3">
    <source>
        <dbReference type="ARBA" id="ARBA00023125"/>
    </source>
</evidence>
<dbReference type="InterPro" id="IPR036388">
    <property type="entry name" value="WH-like_DNA-bd_sf"/>
</dbReference>
<dbReference type="InterPro" id="IPR000847">
    <property type="entry name" value="LysR_HTH_N"/>
</dbReference>
<evidence type="ECO:0000259" key="5">
    <source>
        <dbReference type="PROSITE" id="PS50931"/>
    </source>
</evidence>
<keyword evidence="2" id="KW-0805">Transcription regulation</keyword>
<dbReference type="KEGG" id="mmyr:MXMO3_03010"/>
<dbReference type="InterPro" id="IPR058163">
    <property type="entry name" value="LysR-type_TF_proteobact-type"/>
</dbReference>
<comment type="similarity">
    <text evidence="1">Belongs to the LysR transcriptional regulatory family.</text>
</comment>
<accession>A0A2R4MHF7</accession>
<keyword evidence="3" id="KW-0238">DNA-binding</keyword>
<keyword evidence="4" id="KW-0804">Transcription</keyword>
<dbReference type="SUPFAM" id="SSF53850">
    <property type="entry name" value="Periplasmic binding protein-like II"/>
    <property type="match status" value="1"/>
</dbReference>
<dbReference type="Pfam" id="PF03466">
    <property type="entry name" value="LysR_substrate"/>
    <property type="match status" value="1"/>
</dbReference>
<evidence type="ECO:0000313" key="6">
    <source>
        <dbReference type="EMBL" id="AVX05517.1"/>
    </source>
</evidence>
<dbReference type="Pfam" id="PF00126">
    <property type="entry name" value="HTH_1"/>
    <property type="match status" value="1"/>
</dbReference>